<evidence type="ECO:0000256" key="2">
    <source>
        <dbReference type="SAM" id="MobiDB-lite"/>
    </source>
</evidence>
<dbReference type="VEuPathDB" id="FungiDB:PSTT_00643"/>
<keyword evidence="6" id="KW-1185">Reference proteome</keyword>
<feature type="non-terminal residue" evidence="5">
    <location>
        <position position="1"/>
    </location>
</feature>
<dbReference type="GO" id="GO:0019783">
    <property type="term" value="F:ubiquitin-like protein peptidase activity"/>
    <property type="evidence" value="ECO:0007669"/>
    <property type="project" value="TreeGrafter"/>
</dbReference>
<evidence type="ECO:0000256" key="1">
    <source>
        <dbReference type="ARBA" id="ARBA00022801"/>
    </source>
</evidence>
<evidence type="ECO:0000313" key="6">
    <source>
        <dbReference type="Proteomes" id="UP000239156"/>
    </source>
</evidence>
<organism evidence="5 6">
    <name type="scientific">Puccinia striiformis</name>
    <dbReference type="NCBI Taxonomy" id="27350"/>
    <lineage>
        <taxon>Eukaryota</taxon>
        <taxon>Fungi</taxon>
        <taxon>Dikarya</taxon>
        <taxon>Basidiomycota</taxon>
        <taxon>Pucciniomycotina</taxon>
        <taxon>Pucciniomycetes</taxon>
        <taxon>Pucciniales</taxon>
        <taxon>Pucciniaceae</taxon>
        <taxon>Puccinia</taxon>
    </lineage>
</organism>
<keyword evidence="3" id="KW-1133">Transmembrane helix</keyword>
<dbReference type="Pfam" id="PF07910">
    <property type="entry name" value="Peptidase_C78"/>
    <property type="match status" value="1"/>
</dbReference>
<feature type="region of interest" description="Disordered" evidence="2">
    <location>
        <begin position="1"/>
        <end position="30"/>
    </location>
</feature>
<name>A0A2S4W5Z1_9BASI</name>
<evidence type="ECO:0000313" key="5">
    <source>
        <dbReference type="EMBL" id="POW17181.1"/>
    </source>
</evidence>
<gene>
    <name evidence="5" type="ORF">PSTT_00643</name>
</gene>
<dbReference type="VEuPathDB" id="FungiDB:PSHT_05740"/>
<evidence type="ECO:0000256" key="3">
    <source>
        <dbReference type="SAM" id="Phobius"/>
    </source>
</evidence>
<dbReference type="InterPro" id="IPR012462">
    <property type="entry name" value="UFSP1/2_DUB_cat"/>
</dbReference>
<feature type="domain" description="UFSP1/2/DUB catalytic" evidence="4">
    <location>
        <begin position="77"/>
        <end position="283"/>
    </location>
</feature>
<keyword evidence="3" id="KW-0472">Membrane</keyword>
<feature type="compositionally biased region" description="Basic and acidic residues" evidence="2">
    <location>
        <begin position="288"/>
        <end position="298"/>
    </location>
</feature>
<dbReference type="EMBL" id="PKSL01000003">
    <property type="protein sequence ID" value="POW17181.1"/>
    <property type="molecule type" value="Genomic_DNA"/>
</dbReference>
<protein>
    <recommendedName>
        <fullName evidence="4">UFSP1/2/DUB catalytic domain-containing protein</fullName>
    </recommendedName>
</protein>
<dbReference type="PANTHER" id="PTHR48153">
    <property type="entry name" value="UFM1-SPECIFIC PROTEASE 2"/>
    <property type="match status" value="1"/>
</dbReference>
<dbReference type="AlphaFoldDB" id="A0A2S4W5Z1"/>
<dbReference type="Gene3D" id="3.90.70.130">
    <property type="match status" value="1"/>
</dbReference>
<evidence type="ECO:0000259" key="4">
    <source>
        <dbReference type="Pfam" id="PF07910"/>
    </source>
</evidence>
<keyword evidence="3" id="KW-0812">Transmembrane</keyword>
<feature type="region of interest" description="Disordered" evidence="2">
    <location>
        <begin position="283"/>
        <end position="338"/>
    </location>
</feature>
<dbReference type="PANTHER" id="PTHR48153:SF4">
    <property type="entry name" value="UBIQUITIN CARBOXYL-TERMINAL HYDROLASE MUG105"/>
    <property type="match status" value="1"/>
</dbReference>
<feature type="compositionally biased region" description="Basic and acidic residues" evidence="2">
    <location>
        <begin position="1"/>
        <end position="21"/>
    </location>
</feature>
<comment type="caution">
    <text evidence="5">The sequence shown here is derived from an EMBL/GenBank/DDBJ whole genome shotgun (WGS) entry which is preliminary data.</text>
</comment>
<accession>A0A2S4W5Z1</accession>
<proteinExistence type="predicted"/>
<sequence>ENSRVDWKTTTTKQDRQKPERTMQGNYQTDQPTGLGHLPALLARLLEQSYRDQRTRSATLCDKNVVHIGTSVDKSKLGAGDWAWGCGYRNLQMVFSTIISRPEFVQPLLSYPLLRPAIIHALHAPSIAIPSIHLWQTVIQDAWNNGFDPDGAAHFSGHLIGKKQWIGTTEVYVALSRLGLKCQIIDFPKPSAPNGQHIKLIQWVEINRYTLDYFNSTSNLTDNNSTIKPKIEITNRFPLYFQHDGHSRTIIGIEINSDCQTQLLILDPAKKIAAPLKKVCEQMSASHESSHPQTDRPLHQPGGGESSLLDRYPSDSLLRSTKPLAKGTRNSKPTELDLRTHPKLLGAHRLTLKELSKKKQFFVCLIRFLNRRTPIPINTNCTRSDLSESSEPCPSSTHIPTSFFPPRVLLLSGDKAVLEFSLFYLLRASYSKEILDRYFEILIYTSVFSFSVCLSLNHHFFLLT</sequence>
<keyword evidence="1" id="KW-0378">Hydrolase</keyword>
<dbReference type="Proteomes" id="UP000239156">
    <property type="component" value="Unassembled WGS sequence"/>
</dbReference>
<reference evidence="5" key="1">
    <citation type="submission" date="2017-12" db="EMBL/GenBank/DDBJ databases">
        <title>Gene loss provides genomic basis for host adaptation in cereal stripe rust fungi.</title>
        <authorList>
            <person name="Xia C."/>
        </authorList>
    </citation>
    <scope>NUCLEOTIDE SEQUENCE [LARGE SCALE GENOMIC DNA]</scope>
    <source>
        <strain evidence="5">93-210</strain>
    </source>
</reference>
<feature type="transmembrane region" description="Helical" evidence="3">
    <location>
        <begin position="438"/>
        <end position="461"/>
    </location>
</feature>